<name>A0A8S1UBK4_9CILI</name>
<sequence>MQQFWDCEQFKTKEPNTYLSLGNQFVNELKINIKEITNLLSNKKFGQSIIYLIEISCQSKKVYAERLCVSVSILKNYLDQYLEQQEGFVQEKGNFQKEQQKQAATLFIDIISVAKLTIHDWQKFNQQVQQIDIFQNEINKIADVYQIPFERENCGCQIV</sequence>
<organism evidence="1 2">
    <name type="scientific">Paramecium pentaurelia</name>
    <dbReference type="NCBI Taxonomy" id="43138"/>
    <lineage>
        <taxon>Eukaryota</taxon>
        <taxon>Sar</taxon>
        <taxon>Alveolata</taxon>
        <taxon>Ciliophora</taxon>
        <taxon>Intramacronucleata</taxon>
        <taxon>Oligohymenophorea</taxon>
        <taxon>Peniculida</taxon>
        <taxon>Parameciidae</taxon>
        <taxon>Paramecium</taxon>
    </lineage>
</organism>
<evidence type="ECO:0000313" key="1">
    <source>
        <dbReference type="EMBL" id="CAD8162621.1"/>
    </source>
</evidence>
<dbReference type="EMBL" id="CAJJDO010000038">
    <property type="protein sequence ID" value="CAD8162621.1"/>
    <property type="molecule type" value="Genomic_DNA"/>
</dbReference>
<keyword evidence="2" id="KW-1185">Reference proteome</keyword>
<proteinExistence type="predicted"/>
<dbReference type="Proteomes" id="UP000689195">
    <property type="component" value="Unassembled WGS sequence"/>
</dbReference>
<gene>
    <name evidence="1" type="ORF">PPENT_87.1.T0380156</name>
</gene>
<accession>A0A8S1UBK4</accession>
<protein>
    <submittedName>
        <fullName evidence="1">Uncharacterized protein</fullName>
    </submittedName>
</protein>
<evidence type="ECO:0000313" key="2">
    <source>
        <dbReference type="Proteomes" id="UP000689195"/>
    </source>
</evidence>
<dbReference type="AlphaFoldDB" id="A0A8S1UBK4"/>
<dbReference type="OrthoDB" id="304592at2759"/>
<reference evidence="1" key="1">
    <citation type="submission" date="2021-01" db="EMBL/GenBank/DDBJ databases">
        <authorList>
            <consortium name="Genoscope - CEA"/>
            <person name="William W."/>
        </authorList>
    </citation>
    <scope>NUCLEOTIDE SEQUENCE</scope>
</reference>
<comment type="caution">
    <text evidence="1">The sequence shown here is derived from an EMBL/GenBank/DDBJ whole genome shotgun (WGS) entry which is preliminary data.</text>
</comment>